<dbReference type="Pfam" id="PF17131">
    <property type="entry name" value="LolA_like"/>
    <property type="match status" value="1"/>
</dbReference>
<evidence type="ECO:0000313" key="3">
    <source>
        <dbReference type="EMBL" id="BDU50036.1"/>
    </source>
</evidence>
<accession>A0AAU9D209</accession>
<dbReference type="RefSeq" id="WP_307904973.1">
    <property type="nucleotide sequence ID" value="NZ_AP027059.1"/>
</dbReference>
<protein>
    <submittedName>
        <fullName evidence="3">Sigma E regulatory protein, MucB/RseB</fullName>
    </submittedName>
</protein>
<feature type="chain" id="PRO_5043986778" evidence="1">
    <location>
        <begin position="21"/>
        <end position="267"/>
    </location>
</feature>
<evidence type="ECO:0000259" key="2">
    <source>
        <dbReference type="Pfam" id="PF17131"/>
    </source>
</evidence>
<evidence type="ECO:0000256" key="1">
    <source>
        <dbReference type="SAM" id="SignalP"/>
    </source>
</evidence>
<gene>
    <name evidence="3" type="ORF">HLVA_06050</name>
</gene>
<dbReference type="InterPro" id="IPR033399">
    <property type="entry name" value="TP_0789-like"/>
</dbReference>
<keyword evidence="1" id="KW-0732">Signal</keyword>
<dbReference type="Proteomes" id="UP001321582">
    <property type="component" value="Chromosome"/>
</dbReference>
<dbReference type="Gene3D" id="2.50.20.10">
    <property type="entry name" value="Lipoprotein localisation LolA/LolB/LppX"/>
    <property type="match status" value="1"/>
</dbReference>
<name>A0AAU9D209_9FUSO</name>
<dbReference type="CDD" id="cd16329">
    <property type="entry name" value="LolA_like"/>
    <property type="match status" value="1"/>
</dbReference>
<feature type="signal peptide" evidence="1">
    <location>
        <begin position="1"/>
        <end position="20"/>
    </location>
</feature>
<organism evidence="3 4">
    <name type="scientific">Haliovirga abyssi</name>
    <dbReference type="NCBI Taxonomy" id="2996794"/>
    <lineage>
        <taxon>Bacteria</taxon>
        <taxon>Fusobacteriati</taxon>
        <taxon>Fusobacteriota</taxon>
        <taxon>Fusobacteriia</taxon>
        <taxon>Fusobacteriales</taxon>
        <taxon>Haliovirgaceae</taxon>
        <taxon>Haliovirga</taxon>
    </lineage>
</organism>
<dbReference type="KEGG" id="haby:HLVA_06050"/>
<reference evidence="3 4" key="1">
    <citation type="submission" date="2022-11" db="EMBL/GenBank/DDBJ databases">
        <title>Haliovirga abyssi gen. nov., sp. nov., a mesophilic fermentative bacterium isolated from the Iheya North hydrothermal field and the proposal of Haliovirgaceae fam. nov.</title>
        <authorList>
            <person name="Miyazaki U."/>
            <person name="Tame A."/>
            <person name="Miyazaki J."/>
            <person name="Takai K."/>
            <person name="Sawayama S."/>
            <person name="Kitajima M."/>
            <person name="Okamoto A."/>
            <person name="Nakagawa S."/>
        </authorList>
    </citation>
    <scope>NUCLEOTIDE SEQUENCE [LARGE SCALE GENOMIC DNA]</scope>
    <source>
        <strain evidence="3 4">IC12</strain>
    </source>
</reference>
<dbReference type="EMBL" id="AP027059">
    <property type="protein sequence ID" value="BDU50036.1"/>
    <property type="molecule type" value="Genomic_DNA"/>
</dbReference>
<sequence length="267" mass="30853">MKRKLIAVIMMVMVASFSFAMTGKEIMQKAHDRDTGNSIHGLMGMDLIDKDGNVSPRTIEMWGETYDVKNDLSRTVMVFKAPAAVKGTRFLQIQNKGRDDDKWIYLPALGRVRRISSSEGSSSFMGSDFTYDDMSSRDVDKDTHKLLKEEKLGNYDCYVVESQAKNPEDSQYKKIISWITKDSYIAVKIDMYSKKTGKIQKEASVKQNIKKIGKIWTIFETTMKDMENGHSTKLYIKQSKKTKAYYIKYNSRMNPKRFTQRYLKNGR</sequence>
<feature type="domain" description="Uncharacterized protein TP-0789" evidence="2">
    <location>
        <begin position="73"/>
        <end position="265"/>
    </location>
</feature>
<evidence type="ECO:0000313" key="4">
    <source>
        <dbReference type="Proteomes" id="UP001321582"/>
    </source>
</evidence>
<proteinExistence type="predicted"/>
<keyword evidence="4" id="KW-1185">Reference proteome</keyword>
<dbReference type="AlphaFoldDB" id="A0AAU9D209"/>